<reference evidence="5 6" key="2">
    <citation type="submission" date="2018-11" db="EMBL/GenBank/DDBJ databases">
        <authorList>
            <consortium name="Pathogen Informatics"/>
        </authorList>
    </citation>
    <scope>NUCLEOTIDE SEQUENCE [LARGE SCALE GENOMIC DNA]</scope>
    <source>
        <strain evidence="5 6">Egypt</strain>
    </source>
</reference>
<dbReference type="WBParaSite" id="ECPE_0000651001-mRNA-1">
    <property type="protein sequence ID" value="ECPE_0000651001-mRNA-1"/>
    <property type="gene ID" value="ECPE_0000651001"/>
</dbReference>
<organism evidence="7">
    <name type="scientific">Echinostoma caproni</name>
    <dbReference type="NCBI Taxonomy" id="27848"/>
    <lineage>
        <taxon>Eukaryota</taxon>
        <taxon>Metazoa</taxon>
        <taxon>Spiralia</taxon>
        <taxon>Lophotrochozoa</taxon>
        <taxon>Platyhelminthes</taxon>
        <taxon>Trematoda</taxon>
        <taxon>Digenea</taxon>
        <taxon>Plagiorchiida</taxon>
        <taxon>Echinostomata</taxon>
        <taxon>Echinostomatoidea</taxon>
        <taxon>Echinostomatidae</taxon>
        <taxon>Echinostoma</taxon>
    </lineage>
</organism>
<dbReference type="PRINTS" id="PR01415">
    <property type="entry name" value="ANKYRIN"/>
</dbReference>
<protein>
    <submittedName>
        <fullName evidence="7">ANK_REP_REGION domain-containing protein</fullName>
    </submittedName>
</protein>
<reference evidence="7" key="1">
    <citation type="submission" date="2016-06" db="UniProtKB">
        <authorList>
            <consortium name="WormBaseParasite"/>
        </authorList>
    </citation>
    <scope>IDENTIFICATION</scope>
</reference>
<dbReference type="AlphaFoldDB" id="A0A183AHR2"/>
<feature type="compositionally biased region" description="Basic and acidic residues" evidence="4">
    <location>
        <begin position="393"/>
        <end position="402"/>
    </location>
</feature>
<feature type="compositionally biased region" description="Low complexity" evidence="4">
    <location>
        <begin position="378"/>
        <end position="392"/>
    </location>
</feature>
<feature type="repeat" description="ANK" evidence="3">
    <location>
        <begin position="88"/>
        <end position="110"/>
    </location>
</feature>
<evidence type="ECO:0000256" key="1">
    <source>
        <dbReference type="ARBA" id="ARBA00022737"/>
    </source>
</evidence>
<proteinExistence type="predicted"/>
<dbReference type="Gene3D" id="1.25.40.20">
    <property type="entry name" value="Ankyrin repeat-containing domain"/>
    <property type="match status" value="3"/>
</dbReference>
<dbReference type="Pfam" id="PF12796">
    <property type="entry name" value="Ank_2"/>
    <property type="match status" value="3"/>
</dbReference>
<feature type="repeat" description="ANK" evidence="3">
    <location>
        <begin position="5"/>
        <end position="37"/>
    </location>
</feature>
<dbReference type="PROSITE" id="PS50088">
    <property type="entry name" value="ANK_REPEAT"/>
    <property type="match status" value="3"/>
</dbReference>
<evidence type="ECO:0000313" key="5">
    <source>
        <dbReference type="EMBL" id="VDP78529.1"/>
    </source>
</evidence>
<dbReference type="EMBL" id="UZAN01043508">
    <property type="protein sequence ID" value="VDP78529.1"/>
    <property type="molecule type" value="Genomic_DNA"/>
</dbReference>
<dbReference type="InterPro" id="IPR036770">
    <property type="entry name" value="Ankyrin_rpt-contain_sf"/>
</dbReference>
<evidence type="ECO:0000256" key="4">
    <source>
        <dbReference type="SAM" id="MobiDB-lite"/>
    </source>
</evidence>
<evidence type="ECO:0000313" key="7">
    <source>
        <dbReference type="WBParaSite" id="ECPE_0000651001-mRNA-1"/>
    </source>
</evidence>
<evidence type="ECO:0000256" key="2">
    <source>
        <dbReference type="ARBA" id="ARBA00023043"/>
    </source>
</evidence>
<accession>A0A183AHR2</accession>
<dbReference type="PANTHER" id="PTHR24161:SF85">
    <property type="entry name" value="PALMITOYLTRANSFERASE HIP14"/>
    <property type="match status" value="1"/>
</dbReference>
<feature type="region of interest" description="Disordered" evidence="4">
    <location>
        <begin position="374"/>
        <end position="446"/>
    </location>
</feature>
<sequence length="446" mass="47935">MADVYGRTALHRAVANGHVECAKLLLSHGAHGSTRDFRGRHALHMAATCGRTGTLALLISHITERLKAKGESLDGATASDELQPLDEYGFSPLHFAAYRGHLECMRLLLNCHCYKRLRDGRIECLQPLLDRFGSEHLTTKDAESRTVLHIAALCNQVTCLDRILTFAESTRPINRSDVSTSESGQPVTTEPLTQSLHIAKLVSALDNADRTALMLAASSGSTGAVERLLTVHNHCIKVLNDYHESQPECPDADSIAKIIGRLSLGLQDSTGRTALHHACLASDDAPGLLILQAMQDDTSISTPDLLKRTPLHLAISSGLAVLVEALIARGADLYAVDANGLIPVMSCVSSTQVATCLSLALAAMFPPLDGAPEHPFLRSSQSRSSNLHSRASSVRDTEKPDSDGLQLMSASMVQPSRPMLATVETLSNGRTTPRPLSYPGSESDFF</sequence>
<name>A0A183AHR2_9TREM</name>
<dbReference type="Proteomes" id="UP000272942">
    <property type="component" value="Unassembled WGS sequence"/>
</dbReference>
<dbReference type="SMART" id="SM00248">
    <property type="entry name" value="ANK"/>
    <property type="match status" value="7"/>
</dbReference>
<dbReference type="InterPro" id="IPR002110">
    <property type="entry name" value="Ankyrin_rpt"/>
</dbReference>
<dbReference type="SUPFAM" id="SSF48403">
    <property type="entry name" value="Ankyrin repeat"/>
    <property type="match status" value="1"/>
</dbReference>
<dbReference type="PROSITE" id="PS50297">
    <property type="entry name" value="ANK_REP_REGION"/>
    <property type="match status" value="3"/>
</dbReference>
<keyword evidence="6" id="KW-1185">Reference proteome</keyword>
<feature type="repeat" description="ANK" evidence="3">
    <location>
        <begin position="306"/>
        <end position="338"/>
    </location>
</feature>
<keyword evidence="2 3" id="KW-0040">ANK repeat</keyword>
<evidence type="ECO:0000313" key="6">
    <source>
        <dbReference type="Proteomes" id="UP000272942"/>
    </source>
</evidence>
<dbReference type="PANTHER" id="PTHR24161">
    <property type="entry name" value="ANK_REP_REGION DOMAIN-CONTAINING PROTEIN-RELATED"/>
    <property type="match status" value="1"/>
</dbReference>
<evidence type="ECO:0000256" key="3">
    <source>
        <dbReference type="PROSITE-ProRule" id="PRU00023"/>
    </source>
</evidence>
<keyword evidence="1" id="KW-0677">Repeat</keyword>
<gene>
    <name evidence="5" type="ORF">ECPE_LOCUS6497</name>
</gene>
<dbReference type="OrthoDB" id="20727at2759"/>